<feature type="compositionally biased region" description="Low complexity" evidence="2">
    <location>
        <begin position="137"/>
        <end position="148"/>
    </location>
</feature>
<dbReference type="OrthoDB" id="9808480at2"/>
<feature type="domain" description="HTH merR-type" evidence="3">
    <location>
        <begin position="1"/>
        <end position="70"/>
    </location>
</feature>
<evidence type="ECO:0000313" key="4">
    <source>
        <dbReference type="EMBL" id="TCV96695.1"/>
    </source>
</evidence>
<organism evidence="4 5">
    <name type="scientific">Biostraticola tofi</name>
    <dbReference type="NCBI Taxonomy" id="466109"/>
    <lineage>
        <taxon>Bacteria</taxon>
        <taxon>Pseudomonadati</taxon>
        <taxon>Pseudomonadota</taxon>
        <taxon>Gammaproteobacteria</taxon>
        <taxon>Enterobacterales</taxon>
        <taxon>Bruguierivoracaceae</taxon>
        <taxon>Biostraticola</taxon>
    </lineage>
</organism>
<keyword evidence="1" id="KW-0238">DNA-binding</keyword>
<evidence type="ECO:0000313" key="5">
    <source>
        <dbReference type="Proteomes" id="UP000295719"/>
    </source>
</evidence>
<evidence type="ECO:0000256" key="2">
    <source>
        <dbReference type="SAM" id="MobiDB-lite"/>
    </source>
</evidence>
<dbReference type="GO" id="GO:0046872">
    <property type="term" value="F:metal ion binding"/>
    <property type="evidence" value="ECO:0007669"/>
    <property type="project" value="InterPro"/>
</dbReference>
<dbReference type="PRINTS" id="PR00040">
    <property type="entry name" value="HTHMERR"/>
</dbReference>
<dbReference type="InterPro" id="IPR000551">
    <property type="entry name" value="MerR-type_HTH_dom"/>
</dbReference>
<reference evidence="4 5" key="1">
    <citation type="submission" date="2019-03" db="EMBL/GenBank/DDBJ databases">
        <title>Genomic Encyclopedia of Type Strains, Phase IV (KMG-IV): sequencing the most valuable type-strain genomes for metagenomic binning, comparative biology and taxonomic classification.</title>
        <authorList>
            <person name="Goeker M."/>
        </authorList>
    </citation>
    <scope>NUCLEOTIDE SEQUENCE [LARGE SCALE GENOMIC DNA]</scope>
    <source>
        <strain evidence="4 5">DSM 19580</strain>
    </source>
</reference>
<gene>
    <name evidence="4" type="ORF">EDC52_104135</name>
</gene>
<sequence length="165" mass="18327">MKIGELAKQAGCPVETIRYYEREGLIPAPCREAASNYRRYDYVHLERLTFIRRCRALDMTHEEIRTLLAARSDANQSCETINELIASHLRHVQDRLSELKTLEGELTLLQSRCHEVRATRDCGILLELEQPVSAASVPAPASTASHVSGGRCGSHGLKTASGRKA</sequence>
<keyword evidence="5" id="KW-1185">Reference proteome</keyword>
<accession>A0A4R3YUD5</accession>
<dbReference type="RefSeq" id="WP_131865277.1">
    <property type="nucleotide sequence ID" value="NZ_SMCR01000004.1"/>
</dbReference>
<evidence type="ECO:0000256" key="1">
    <source>
        <dbReference type="ARBA" id="ARBA00023125"/>
    </source>
</evidence>
<proteinExistence type="predicted"/>
<protein>
    <submittedName>
        <fullName evidence="4">Cd(II)/Pb(II)-responsive transcriptional regulator</fullName>
    </submittedName>
</protein>
<dbReference type="GO" id="GO:0003700">
    <property type="term" value="F:DNA-binding transcription factor activity"/>
    <property type="evidence" value="ECO:0007669"/>
    <property type="project" value="InterPro"/>
</dbReference>
<dbReference type="EMBL" id="SMCR01000004">
    <property type="protein sequence ID" value="TCV96695.1"/>
    <property type="molecule type" value="Genomic_DNA"/>
</dbReference>
<dbReference type="Proteomes" id="UP000295719">
    <property type="component" value="Unassembled WGS sequence"/>
</dbReference>
<dbReference type="Gene3D" id="1.10.1660.10">
    <property type="match status" value="1"/>
</dbReference>
<dbReference type="SMART" id="SM00422">
    <property type="entry name" value="HTH_MERR"/>
    <property type="match status" value="1"/>
</dbReference>
<dbReference type="GO" id="GO:0003677">
    <property type="term" value="F:DNA binding"/>
    <property type="evidence" value="ECO:0007669"/>
    <property type="project" value="UniProtKB-KW"/>
</dbReference>
<name>A0A4R3YUD5_9GAMM</name>
<dbReference type="InterPro" id="IPR011791">
    <property type="entry name" value="CadR-PbrR"/>
</dbReference>
<dbReference type="SUPFAM" id="SSF46955">
    <property type="entry name" value="Putative DNA-binding domain"/>
    <property type="match status" value="1"/>
</dbReference>
<dbReference type="PROSITE" id="PS50937">
    <property type="entry name" value="HTH_MERR_2"/>
    <property type="match status" value="1"/>
</dbReference>
<dbReference type="AlphaFoldDB" id="A0A4R3YUD5"/>
<dbReference type="InterPro" id="IPR047057">
    <property type="entry name" value="MerR_fam"/>
</dbReference>
<dbReference type="GO" id="GO:0045893">
    <property type="term" value="P:positive regulation of DNA-templated transcription"/>
    <property type="evidence" value="ECO:0007669"/>
    <property type="project" value="InterPro"/>
</dbReference>
<dbReference type="Pfam" id="PF13411">
    <property type="entry name" value="MerR_1"/>
    <property type="match status" value="1"/>
</dbReference>
<dbReference type="CDD" id="cd04784">
    <property type="entry name" value="HTH_CadR-PbrR"/>
    <property type="match status" value="1"/>
</dbReference>
<dbReference type="InterPro" id="IPR009061">
    <property type="entry name" value="DNA-bd_dom_put_sf"/>
</dbReference>
<dbReference type="PANTHER" id="PTHR30204">
    <property type="entry name" value="REDOX-CYCLING DRUG-SENSING TRANSCRIPTIONAL ACTIVATOR SOXR"/>
    <property type="match status" value="1"/>
</dbReference>
<evidence type="ECO:0000259" key="3">
    <source>
        <dbReference type="PROSITE" id="PS50937"/>
    </source>
</evidence>
<dbReference type="PANTHER" id="PTHR30204:SF92">
    <property type="entry name" value="HTH-TYPE TRANSCRIPTIONAL REGULATOR ZNTR"/>
    <property type="match status" value="1"/>
</dbReference>
<comment type="caution">
    <text evidence="4">The sequence shown here is derived from an EMBL/GenBank/DDBJ whole genome shotgun (WGS) entry which is preliminary data.</text>
</comment>
<feature type="region of interest" description="Disordered" evidence="2">
    <location>
        <begin position="137"/>
        <end position="165"/>
    </location>
</feature>